<dbReference type="Pfam" id="PF14390">
    <property type="entry name" value="DUF4420"/>
    <property type="match status" value="1"/>
</dbReference>
<dbReference type="AlphaFoldDB" id="A0A9X1ITK3"/>
<dbReference type="EMBL" id="JAHGAW010000016">
    <property type="protein sequence ID" value="MBT2189299.1"/>
    <property type="molecule type" value="Genomic_DNA"/>
</dbReference>
<organism evidence="1 2">
    <name type="scientific">Sphingobium nicotianae</name>
    <dbReference type="NCBI Taxonomy" id="2782607"/>
    <lineage>
        <taxon>Bacteria</taxon>
        <taxon>Pseudomonadati</taxon>
        <taxon>Pseudomonadota</taxon>
        <taxon>Alphaproteobacteria</taxon>
        <taxon>Sphingomonadales</taxon>
        <taxon>Sphingomonadaceae</taxon>
        <taxon>Sphingobium</taxon>
    </lineage>
</organism>
<evidence type="ECO:0000313" key="2">
    <source>
        <dbReference type="Proteomes" id="UP001138757"/>
    </source>
</evidence>
<protein>
    <submittedName>
        <fullName evidence="1">PD-(D/E)XK motif protein</fullName>
    </submittedName>
</protein>
<gene>
    <name evidence="1" type="ORF">KK488_20300</name>
</gene>
<comment type="caution">
    <text evidence="1">The sequence shown here is derived from an EMBL/GenBank/DDBJ whole genome shotgun (WGS) entry which is preliminary data.</text>
</comment>
<sequence>MTPAELIDRWADLASARRSMSGMDRRRLDAQAAVDVFACVFWPRGRSGLLIEGDGHVADLAERVPRCRGVRVALDEHGGGGQPERTTLAIVLEEERLREIFAVLSADLVNAIVAEPSSAGALRRCIDRLCMWQGLFDRIAPEGLSEERQRGLFGELVVLDRLFLESGSLLDGVAAWIGSDGAHQDFRRGGLAIEVKASLAKRHAKIMISNEKQLDERPHDTLVLASVRLDESEPHGLSLPDLVAQLRLRLADDEPAARLFDERVLLADYLDVHAPLYEGRRYRVASTRWFRVEGEFPRLTEANLPAGVGDIHYSIIADDLGAWEMDEESVRDMTGGGA</sequence>
<keyword evidence="2" id="KW-1185">Reference proteome</keyword>
<dbReference type="Proteomes" id="UP001138757">
    <property type="component" value="Unassembled WGS sequence"/>
</dbReference>
<dbReference type="RefSeq" id="WP_214625552.1">
    <property type="nucleotide sequence ID" value="NZ_JAHGAW010000016.1"/>
</dbReference>
<evidence type="ECO:0000313" key="1">
    <source>
        <dbReference type="EMBL" id="MBT2189299.1"/>
    </source>
</evidence>
<name>A0A9X1ITK3_9SPHN</name>
<accession>A0A9X1ITK3</accession>
<reference evidence="1" key="1">
    <citation type="submission" date="2021-05" db="EMBL/GenBank/DDBJ databases">
        <title>Genome of Sphingobium sp. strain.</title>
        <authorList>
            <person name="Fan R."/>
        </authorList>
    </citation>
    <scope>NUCLEOTIDE SEQUENCE</scope>
    <source>
        <strain evidence="1">H33</strain>
    </source>
</reference>
<dbReference type="InterPro" id="IPR025534">
    <property type="entry name" value="DUF4420"/>
</dbReference>
<proteinExistence type="predicted"/>